<evidence type="ECO:0000256" key="1">
    <source>
        <dbReference type="SAM" id="MobiDB-lite"/>
    </source>
</evidence>
<keyword evidence="3" id="KW-1185">Reference proteome</keyword>
<evidence type="ECO:0000313" key="2">
    <source>
        <dbReference type="EMBL" id="KAG8085237.1"/>
    </source>
</evidence>
<dbReference type="EMBL" id="JAAALK010000082">
    <property type="protein sequence ID" value="KAG8085237.1"/>
    <property type="molecule type" value="Genomic_DNA"/>
</dbReference>
<name>A0A8J5W8T2_ZIZPA</name>
<protein>
    <submittedName>
        <fullName evidence="2">Uncharacterized protein</fullName>
    </submittedName>
</protein>
<comment type="caution">
    <text evidence="2">The sequence shown here is derived from an EMBL/GenBank/DDBJ whole genome shotgun (WGS) entry which is preliminary data.</text>
</comment>
<proteinExistence type="predicted"/>
<gene>
    <name evidence="2" type="ORF">GUJ93_ZPchr0010g10496</name>
</gene>
<reference evidence="2" key="1">
    <citation type="journal article" date="2021" name="bioRxiv">
        <title>Whole Genome Assembly and Annotation of Northern Wild Rice, Zizania palustris L., Supports a Whole Genome Duplication in the Zizania Genus.</title>
        <authorList>
            <person name="Haas M."/>
            <person name="Kono T."/>
            <person name="Macchietto M."/>
            <person name="Millas R."/>
            <person name="McGilp L."/>
            <person name="Shao M."/>
            <person name="Duquette J."/>
            <person name="Hirsch C.N."/>
            <person name="Kimball J."/>
        </authorList>
    </citation>
    <scope>NUCLEOTIDE SEQUENCE</scope>
    <source>
        <tissue evidence="2">Fresh leaf tissue</tissue>
    </source>
</reference>
<organism evidence="2 3">
    <name type="scientific">Zizania palustris</name>
    <name type="common">Northern wild rice</name>
    <dbReference type="NCBI Taxonomy" id="103762"/>
    <lineage>
        <taxon>Eukaryota</taxon>
        <taxon>Viridiplantae</taxon>
        <taxon>Streptophyta</taxon>
        <taxon>Embryophyta</taxon>
        <taxon>Tracheophyta</taxon>
        <taxon>Spermatophyta</taxon>
        <taxon>Magnoliopsida</taxon>
        <taxon>Liliopsida</taxon>
        <taxon>Poales</taxon>
        <taxon>Poaceae</taxon>
        <taxon>BOP clade</taxon>
        <taxon>Oryzoideae</taxon>
        <taxon>Oryzeae</taxon>
        <taxon>Zizaniinae</taxon>
        <taxon>Zizania</taxon>
    </lineage>
</organism>
<sequence length="165" mass="16019">MLSQRVGGLTGTLPHKSGCPLALQGNDDSGLGSGEGGVYGIHVGRAEGGRVIRPEDESGVSVHHTLAATTTVAHSAVVTAALELNHDVGAATAEGVERAATATVEVASMAVVASAVAGKAASGGGAVVETGATATVKMGVATGKPTAAHGASMPAAAELRSHPRR</sequence>
<reference evidence="2" key="2">
    <citation type="submission" date="2021-02" db="EMBL/GenBank/DDBJ databases">
        <authorList>
            <person name="Kimball J.A."/>
            <person name="Haas M.W."/>
            <person name="Macchietto M."/>
            <person name="Kono T."/>
            <person name="Duquette J."/>
            <person name="Shao M."/>
        </authorList>
    </citation>
    <scope>NUCLEOTIDE SEQUENCE</scope>
    <source>
        <tissue evidence="2">Fresh leaf tissue</tissue>
    </source>
</reference>
<evidence type="ECO:0000313" key="3">
    <source>
        <dbReference type="Proteomes" id="UP000729402"/>
    </source>
</evidence>
<accession>A0A8J5W8T2</accession>
<dbReference type="Proteomes" id="UP000729402">
    <property type="component" value="Unassembled WGS sequence"/>
</dbReference>
<dbReference type="AlphaFoldDB" id="A0A8J5W8T2"/>
<feature type="region of interest" description="Disordered" evidence="1">
    <location>
        <begin position="145"/>
        <end position="165"/>
    </location>
</feature>